<feature type="domain" description="Calcineurin-like phosphoesterase" evidence="1">
    <location>
        <begin position="6"/>
        <end position="211"/>
    </location>
</feature>
<proteinExistence type="predicted"/>
<name>A0A160VGZ0_9ZZZZ</name>
<gene>
    <name evidence="2" type="ORF">MGWOODY_Mmi94</name>
</gene>
<dbReference type="EMBL" id="FAXC01000284">
    <property type="protein sequence ID" value="CUV09682.1"/>
    <property type="molecule type" value="Genomic_DNA"/>
</dbReference>
<evidence type="ECO:0000259" key="1">
    <source>
        <dbReference type="Pfam" id="PF12850"/>
    </source>
</evidence>
<dbReference type="InterPro" id="IPR050126">
    <property type="entry name" value="Ap4A_hydrolase"/>
</dbReference>
<dbReference type="Pfam" id="PF12850">
    <property type="entry name" value="Metallophos_2"/>
    <property type="match status" value="1"/>
</dbReference>
<dbReference type="PIRSF" id="PIRSF000883">
    <property type="entry name" value="Pesterase_MJ0912"/>
    <property type="match status" value="1"/>
</dbReference>
<evidence type="ECO:0000313" key="2">
    <source>
        <dbReference type="EMBL" id="CUV09682.1"/>
    </source>
</evidence>
<dbReference type="AlphaFoldDB" id="A0A160VGZ0"/>
<organism evidence="2">
    <name type="scientific">hydrothermal vent metagenome</name>
    <dbReference type="NCBI Taxonomy" id="652676"/>
    <lineage>
        <taxon>unclassified sequences</taxon>
        <taxon>metagenomes</taxon>
        <taxon>ecological metagenomes</taxon>
    </lineage>
</organism>
<dbReference type="InterPro" id="IPR029052">
    <property type="entry name" value="Metallo-depent_PP-like"/>
</dbReference>
<dbReference type="GO" id="GO:0016791">
    <property type="term" value="F:phosphatase activity"/>
    <property type="evidence" value="ECO:0007669"/>
    <property type="project" value="TreeGrafter"/>
</dbReference>
<reference evidence="2" key="1">
    <citation type="submission" date="2015-10" db="EMBL/GenBank/DDBJ databases">
        <authorList>
            <person name="Gilbert D.G."/>
        </authorList>
    </citation>
    <scope>NUCLEOTIDE SEQUENCE</scope>
</reference>
<dbReference type="SUPFAM" id="SSF56300">
    <property type="entry name" value="Metallo-dependent phosphatases"/>
    <property type="match status" value="1"/>
</dbReference>
<accession>A0A160VGZ0</accession>
<dbReference type="PANTHER" id="PTHR42850:SF2">
    <property type="entry name" value="BLL5683 PROTEIN"/>
    <property type="match status" value="1"/>
</dbReference>
<sequence>MDSKTFAIITDVHSNVESLKHAISIINDRNDIDQLICLGDCFALGPDPVNTLNILQSLSECIFVRGNHDRYLLEKLWTQERPNLEGMSPDDPICKAIVANEEWTANELGEDGVTFCSAMRIAHREIVGKTLVEFTHAWYQRDDQPPSMDEALAWRNHVAIAHPEIEQFIFVHGHVHTPRNETKENLTILCQGATGLPFDEDPRGAVAFLTVGDSFNWDVNRYDYNQSGTIDLLEKRQPPFYQNLQNTVRYASIRNDL</sequence>
<dbReference type="InterPro" id="IPR011152">
    <property type="entry name" value="Pesterase_MJ0912"/>
</dbReference>
<dbReference type="GO" id="GO:0005737">
    <property type="term" value="C:cytoplasm"/>
    <property type="evidence" value="ECO:0007669"/>
    <property type="project" value="TreeGrafter"/>
</dbReference>
<protein>
    <submittedName>
        <fullName evidence="2">Diadenosine tetraphosphatase</fullName>
    </submittedName>
</protein>
<dbReference type="Gene3D" id="3.60.21.10">
    <property type="match status" value="1"/>
</dbReference>
<dbReference type="InterPro" id="IPR024654">
    <property type="entry name" value="Calcineurin-like_PHP_lpxH"/>
</dbReference>
<dbReference type="CDD" id="cd00838">
    <property type="entry name" value="MPP_superfamily"/>
    <property type="match status" value="1"/>
</dbReference>
<dbReference type="PANTHER" id="PTHR42850">
    <property type="entry name" value="METALLOPHOSPHOESTERASE"/>
    <property type="match status" value="1"/>
</dbReference>